<dbReference type="InterPro" id="IPR014710">
    <property type="entry name" value="RmlC-like_jellyroll"/>
</dbReference>
<evidence type="ECO:0000313" key="3">
    <source>
        <dbReference type="Proteomes" id="UP001179121"/>
    </source>
</evidence>
<accession>A0AA86MZJ5</accession>
<dbReference type="Pfam" id="PF07883">
    <property type="entry name" value="Cupin_2"/>
    <property type="match status" value="1"/>
</dbReference>
<dbReference type="SUPFAM" id="SSF51182">
    <property type="entry name" value="RmlC-like cupins"/>
    <property type="match status" value="1"/>
</dbReference>
<evidence type="ECO:0000259" key="1">
    <source>
        <dbReference type="Pfam" id="PF07883"/>
    </source>
</evidence>
<dbReference type="RefSeq" id="WP_289268686.1">
    <property type="nucleotide sequence ID" value="NZ_OX365700.1"/>
</dbReference>
<dbReference type="CDD" id="cd02209">
    <property type="entry name" value="cupin_XRE_C"/>
    <property type="match status" value="1"/>
</dbReference>
<dbReference type="Gene3D" id="2.60.120.10">
    <property type="entry name" value="Jelly Rolls"/>
    <property type="match status" value="1"/>
</dbReference>
<sequence length="97" mass="11000">MAVPDRRAIERDWRERGFSCGLWVDPPGQVWEDYVHSVDELVLVLQGNLEVEVGGETKRLSAGDECFIPAHQFHTVRNVGGGEARWLYGYREIGEGE</sequence>
<dbReference type="Proteomes" id="UP001179121">
    <property type="component" value="Chromosome"/>
</dbReference>
<dbReference type="KEGG" id="nti:DNFV4_02357"/>
<evidence type="ECO:0000313" key="2">
    <source>
        <dbReference type="EMBL" id="CAI4031934.1"/>
    </source>
</evidence>
<name>A0AA86MZJ5_9BACT</name>
<dbReference type="EMBL" id="OX365700">
    <property type="protein sequence ID" value="CAI4031934.1"/>
    <property type="molecule type" value="Genomic_DNA"/>
</dbReference>
<keyword evidence="3" id="KW-1185">Reference proteome</keyword>
<protein>
    <submittedName>
        <fullName evidence="2">Cupin domain-containing protein</fullName>
    </submittedName>
</protein>
<proteinExistence type="predicted"/>
<organism evidence="2 3">
    <name type="scientific">Nitrospira tepida</name>
    <dbReference type="NCBI Taxonomy" id="2973512"/>
    <lineage>
        <taxon>Bacteria</taxon>
        <taxon>Pseudomonadati</taxon>
        <taxon>Nitrospirota</taxon>
        <taxon>Nitrospiria</taxon>
        <taxon>Nitrospirales</taxon>
        <taxon>Nitrospiraceae</taxon>
        <taxon>Nitrospira</taxon>
    </lineage>
</organism>
<dbReference type="InterPro" id="IPR011051">
    <property type="entry name" value="RmlC_Cupin_sf"/>
</dbReference>
<gene>
    <name evidence="2" type="ORF">DNFV4_02357</name>
</gene>
<dbReference type="AlphaFoldDB" id="A0AA86MZJ5"/>
<reference evidence="2" key="1">
    <citation type="submission" date="2022-10" db="EMBL/GenBank/DDBJ databases">
        <authorList>
            <person name="Koch H."/>
        </authorList>
    </citation>
    <scope>NUCLEOTIDE SEQUENCE</scope>
    <source>
        <strain evidence="2">DNF</strain>
    </source>
</reference>
<dbReference type="InterPro" id="IPR013096">
    <property type="entry name" value="Cupin_2"/>
</dbReference>
<feature type="domain" description="Cupin type-2" evidence="1">
    <location>
        <begin position="22"/>
        <end position="87"/>
    </location>
</feature>